<name>A0ABQ1VDH4_9RHOB</name>
<feature type="domain" description="Glycosyltransferase 61 catalytic" evidence="1">
    <location>
        <begin position="84"/>
        <end position="249"/>
    </location>
</feature>
<evidence type="ECO:0000313" key="3">
    <source>
        <dbReference type="Proteomes" id="UP000640509"/>
    </source>
</evidence>
<dbReference type="RefSeq" id="WP_188713756.1">
    <property type="nucleotide sequence ID" value="NZ_BMIV01000001.1"/>
</dbReference>
<sequence length="369" mass="40790">MSEPLPDTGWSREFVTLKNAWVFPPDQAVGRPCCGVVTAEGEDVLHASTWRGGIRMTRALEKPARPAAALSGRHLWGGLYYGHFGHFMTETMSRCWAYDQPGIDSVLFIPKHDKLLAFQAYQTQLWGLLGVTAPERLVREPVVVEELVVPGQGFGLGRIARGTPEFRDTMKTMAQALPQDPPRKIYISRTKFNGRGGVLCERTIERNMIENGYTVMHPEKMDLRDQLRFYKSATHIVGVDSSAFHIAGMVADPSKTIAFILRRDNKAHEAIAAQISGMIGRDPVIIDALAANWVENGAASSNHLSWGELDHTALATGLHRHGLIDDPKQWQGPTEQDMAESLSGIAAKHQGDLVRIGVGPHHMNPKDRP</sequence>
<organism evidence="2 3">
    <name type="scientific">Paracoccus acridae</name>
    <dbReference type="NCBI Taxonomy" id="1795310"/>
    <lineage>
        <taxon>Bacteria</taxon>
        <taxon>Pseudomonadati</taxon>
        <taxon>Pseudomonadota</taxon>
        <taxon>Alphaproteobacteria</taxon>
        <taxon>Rhodobacterales</taxon>
        <taxon>Paracoccaceae</taxon>
        <taxon>Paracoccus</taxon>
    </lineage>
</organism>
<evidence type="ECO:0000313" key="2">
    <source>
        <dbReference type="EMBL" id="GGF54620.1"/>
    </source>
</evidence>
<dbReference type="InterPro" id="IPR049625">
    <property type="entry name" value="Glyco_transf_61_cat"/>
</dbReference>
<dbReference type="Pfam" id="PF04577">
    <property type="entry name" value="Glyco_transf_61"/>
    <property type="match status" value="1"/>
</dbReference>
<dbReference type="Proteomes" id="UP000640509">
    <property type="component" value="Unassembled WGS sequence"/>
</dbReference>
<dbReference type="EMBL" id="BMIV01000001">
    <property type="protein sequence ID" value="GGF54620.1"/>
    <property type="molecule type" value="Genomic_DNA"/>
</dbReference>
<reference evidence="3" key="1">
    <citation type="journal article" date="2019" name="Int. J. Syst. Evol. Microbiol.">
        <title>The Global Catalogue of Microorganisms (GCM) 10K type strain sequencing project: providing services to taxonomists for standard genome sequencing and annotation.</title>
        <authorList>
            <consortium name="The Broad Institute Genomics Platform"/>
            <consortium name="The Broad Institute Genome Sequencing Center for Infectious Disease"/>
            <person name="Wu L."/>
            <person name="Ma J."/>
        </authorList>
    </citation>
    <scope>NUCLEOTIDE SEQUENCE [LARGE SCALE GENOMIC DNA]</scope>
    <source>
        <strain evidence="3">CGMCC 1.15419</strain>
    </source>
</reference>
<comment type="caution">
    <text evidence="2">The sequence shown here is derived from an EMBL/GenBank/DDBJ whole genome shotgun (WGS) entry which is preliminary data.</text>
</comment>
<accession>A0ABQ1VDH4</accession>
<keyword evidence="3" id="KW-1185">Reference proteome</keyword>
<protein>
    <recommendedName>
        <fullName evidence="1">Glycosyltransferase 61 catalytic domain-containing protein</fullName>
    </recommendedName>
</protein>
<proteinExistence type="predicted"/>
<gene>
    <name evidence="2" type="ORF">GCM10011402_03230</name>
</gene>
<evidence type="ECO:0000259" key="1">
    <source>
        <dbReference type="Pfam" id="PF04577"/>
    </source>
</evidence>